<evidence type="ECO:0000313" key="2">
    <source>
        <dbReference type="Proteomes" id="UP000054217"/>
    </source>
</evidence>
<dbReference type="HOGENOM" id="CLU_3107400_0_0_1"/>
<keyword evidence="2" id="KW-1185">Reference proteome</keyword>
<name>A0A0C3NUT7_PISTI</name>
<gene>
    <name evidence="1" type="ORF">M404DRAFT_1004866</name>
</gene>
<accession>A0A0C3NUT7</accession>
<reference evidence="2" key="2">
    <citation type="submission" date="2015-01" db="EMBL/GenBank/DDBJ databases">
        <title>Evolutionary Origins and Diversification of the Mycorrhizal Mutualists.</title>
        <authorList>
            <consortium name="DOE Joint Genome Institute"/>
            <consortium name="Mycorrhizal Genomics Consortium"/>
            <person name="Kohler A."/>
            <person name="Kuo A."/>
            <person name="Nagy L.G."/>
            <person name="Floudas D."/>
            <person name="Copeland A."/>
            <person name="Barry K.W."/>
            <person name="Cichocki N."/>
            <person name="Veneault-Fourrey C."/>
            <person name="LaButti K."/>
            <person name="Lindquist E.A."/>
            <person name="Lipzen A."/>
            <person name="Lundell T."/>
            <person name="Morin E."/>
            <person name="Murat C."/>
            <person name="Riley R."/>
            <person name="Ohm R."/>
            <person name="Sun H."/>
            <person name="Tunlid A."/>
            <person name="Henrissat B."/>
            <person name="Grigoriev I.V."/>
            <person name="Hibbett D.S."/>
            <person name="Martin F."/>
        </authorList>
    </citation>
    <scope>NUCLEOTIDE SEQUENCE [LARGE SCALE GENOMIC DNA]</scope>
    <source>
        <strain evidence="2">Marx 270</strain>
    </source>
</reference>
<dbReference type="AlphaFoldDB" id="A0A0C3NUT7"/>
<dbReference type="Proteomes" id="UP000054217">
    <property type="component" value="Unassembled WGS sequence"/>
</dbReference>
<reference evidence="1 2" key="1">
    <citation type="submission" date="2014-04" db="EMBL/GenBank/DDBJ databases">
        <authorList>
            <consortium name="DOE Joint Genome Institute"/>
            <person name="Kuo A."/>
            <person name="Kohler A."/>
            <person name="Costa M.D."/>
            <person name="Nagy L.G."/>
            <person name="Floudas D."/>
            <person name="Copeland A."/>
            <person name="Barry K.W."/>
            <person name="Cichocki N."/>
            <person name="Veneault-Fourrey C."/>
            <person name="LaButti K."/>
            <person name="Lindquist E.A."/>
            <person name="Lipzen A."/>
            <person name="Lundell T."/>
            <person name="Morin E."/>
            <person name="Murat C."/>
            <person name="Sun H."/>
            <person name="Tunlid A."/>
            <person name="Henrissat B."/>
            <person name="Grigoriev I.V."/>
            <person name="Hibbett D.S."/>
            <person name="Martin F."/>
            <person name="Nordberg H.P."/>
            <person name="Cantor M.N."/>
            <person name="Hua S.X."/>
        </authorList>
    </citation>
    <scope>NUCLEOTIDE SEQUENCE [LARGE SCALE GENOMIC DNA]</scope>
    <source>
        <strain evidence="1 2">Marx 270</strain>
    </source>
</reference>
<organism evidence="1 2">
    <name type="scientific">Pisolithus tinctorius Marx 270</name>
    <dbReference type="NCBI Taxonomy" id="870435"/>
    <lineage>
        <taxon>Eukaryota</taxon>
        <taxon>Fungi</taxon>
        <taxon>Dikarya</taxon>
        <taxon>Basidiomycota</taxon>
        <taxon>Agaricomycotina</taxon>
        <taxon>Agaricomycetes</taxon>
        <taxon>Agaricomycetidae</taxon>
        <taxon>Boletales</taxon>
        <taxon>Sclerodermatineae</taxon>
        <taxon>Pisolithaceae</taxon>
        <taxon>Pisolithus</taxon>
    </lineage>
</organism>
<dbReference type="InParanoid" id="A0A0C3NUT7"/>
<protein>
    <submittedName>
        <fullName evidence="1">Uncharacterized protein</fullName>
    </submittedName>
</protein>
<sequence>MAAVSAGYGQYMPSADWTSWASALLMSLAPAKLSTRVYNQKRHPFPTGAKM</sequence>
<dbReference type="EMBL" id="KN832007">
    <property type="protein sequence ID" value="KIN99185.1"/>
    <property type="molecule type" value="Genomic_DNA"/>
</dbReference>
<evidence type="ECO:0000313" key="1">
    <source>
        <dbReference type="EMBL" id="KIN99185.1"/>
    </source>
</evidence>
<proteinExistence type="predicted"/>